<feature type="region of interest" description="Disordered" evidence="2">
    <location>
        <begin position="174"/>
        <end position="241"/>
    </location>
</feature>
<feature type="coiled-coil region" evidence="1">
    <location>
        <begin position="526"/>
        <end position="575"/>
    </location>
</feature>
<gene>
    <name evidence="5" type="ORF">EW146_g4919</name>
</gene>
<dbReference type="Pfam" id="PF00498">
    <property type="entry name" value="FHA"/>
    <property type="match status" value="1"/>
</dbReference>
<keyword evidence="6" id="KW-1185">Reference proteome</keyword>
<dbReference type="CDD" id="cd00060">
    <property type="entry name" value="FHA"/>
    <property type="match status" value="1"/>
</dbReference>
<organism evidence="5 6">
    <name type="scientific">Bondarzewia mesenterica</name>
    <dbReference type="NCBI Taxonomy" id="1095465"/>
    <lineage>
        <taxon>Eukaryota</taxon>
        <taxon>Fungi</taxon>
        <taxon>Dikarya</taxon>
        <taxon>Basidiomycota</taxon>
        <taxon>Agaricomycotina</taxon>
        <taxon>Agaricomycetes</taxon>
        <taxon>Russulales</taxon>
        <taxon>Bondarzewiaceae</taxon>
        <taxon>Bondarzewia</taxon>
    </lineage>
</organism>
<evidence type="ECO:0000259" key="4">
    <source>
        <dbReference type="PROSITE" id="PS50006"/>
    </source>
</evidence>
<accession>A0A4S4LU29</accession>
<dbReference type="Proteomes" id="UP000310158">
    <property type="component" value="Unassembled WGS sequence"/>
</dbReference>
<dbReference type="OrthoDB" id="4096268at2759"/>
<feature type="compositionally biased region" description="Low complexity" evidence="2">
    <location>
        <begin position="206"/>
        <end position="225"/>
    </location>
</feature>
<name>A0A4S4LU29_9AGAM</name>
<keyword evidence="3" id="KW-0472">Membrane</keyword>
<feature type="transmembrane region" description="Helical" evidence="3">
    <location>
        <begin position="693"/>
        <end position="714"/>
    </location>
</feature>
<dbReference type="EMBL" id="SGPL01000202">
    <property type="protein sequence ID" value="THH15577.1"/>
    <property type="molecule type" value="Genomic_DNA"/>
</dbReference>
<dbReference type="InterPro" id="IPR008984">
    <property type="entry name" value="SMAD_FHA_dom_sf"/>
</dbReference>
<evidence type="ECO:0000256" key="1">
    <source>
        <dbReference type="SAM" id="Coils"/>
    </source>
</evidence>
<dbReference type="InterPro" id="IPR000253">
    <property type="entry name" value="FHA_dom"/>
</dbReference>
<protein>
    <recommendedName>
        <fullName evidence="4">FHA domain-containing protein</fullName>
    </recommendedName>
</protein>
<feature type="compositionally biased region" description="Acidic residues" evidence="2">
    <location>
        <begin position="662"/>
        <end position="672"/>
    </location>
</feature>
<dbReference type="PROSITE" id="PS50006">
    <property type="entry name" value="FHA_DOMAIN"/>
    <property type="match status" value="1"/>
</dbReference>
<feature type="domain" description="FHA" evidence="4">
    <location>
        <begin position="61"/>
        <end position="116"/>
    </location>
</feature>
<evidence type="ECO:0000313" key="6">
    <source>
        <dbReference type="Proteomes" id="UP000310158"/>
    </source>
</evidence>
<dbReference type="AlphaFoldDB" id="A0A4S4LU29"/>
<proteinExistence type="predicted"/>
<keyword evidence="3" id="KW-1133">Transmembrane helix</keyword>
<feature type="region of interest" description="Disordered" evidence="2">
    <location>
        <begin position="644"/>
        <end position="677"/>
    </location>
</feature>
<evidence type="ECO:0000256" key="2">
    <source>
        <dbReference type="SAM" id="MobiDB-lite"/>
    </source>
</evidence>
<evidence type="ECO:0000256" key="3">
    <source>
        <dbReference type="SAM" id="Phobius"/>
    </source>
</evidence>
<evidence type="ECO:0000313" key="5">
    <source>
        <dbReference type="EMBL" id="THH15577.1"/>
    </source>
</evidence>
<reference evidence="5 6" key="1">
    <citation type="submission" date="2019-02" db="EMBL/GenBank/DDBJ databases">
        <title>Genome sequencing of the rare red list fungi Bondarzewia mesenterica.</title>
        <authorList>
            <person name="Buettner E."/>
            <person name="Kellner H."/>
        </authorList>
    </citation>
    <scope>NUCLEOTIDE SEQUENCE [LARGE SCALE GENOMIC DNA]</scope>
    <source>
        <strain evidence="5 6">DSM 108281</strain>
    </source>
</reference>
<sequence length="715" mass="78716">MEEEVQYLGRSSPQALVVPVTSVGSPVDSHRPVSGVLLHVPEIGEVPSQNIYFYKSRTQVIHIGRASGSDMGKGRESNDSATFRCPVISRRHAKIILSDTGHAYLVDLSSHHGTHILKQGDTVSRMLTPEIPTLLETGDCVTFGKSVGRENYSVRPVTVNVRLLYDSAPSLRPQREISPTIQSSESQDDPKRILKPNISGRYGVFDPLDSSPSSPSSSESSSPSQRDSDVEEIDRPEEYPITNSAFSVHRSLSQDSSLPSLQGLGLLKRIFPPMHSSRPWRSQMTSSQGPKRRWFYEPDELPLSNLAGPSFSEISYRPIDPCSQDLTQEALNDASFPLLHLDPLVIGAYPDSRAVSPSHSTNTPCVSDVIISESQAPRFSPECEAVPVSRGVSEDPQSDKENDGVIEHQEVGVEVDVEAEADAGEQDMVVDSDNTVNADTPAAAPVINCLENSGGSEDASMRFSKLEGSMVDLRSNVLRLRIAHRRTQADQKAHSDRASALDRRVDETNALFQSLRDRIEGAYDSSHELRQELVSFRERLDMYQDDLNQRDAQDKVRIEQQQENLQQQLQRRSSEIIEKALLDKDDVRASAEALHGLVAGTYHFFTVYDMRVEVEQELESLRIARNSVRTQMVFNQASELRLQAQSGTALSPSLKRKRSASDDDEGTSENEGEEGRVMVVDGPRPAKRGKVAAAAHTAALVTVGAVAAWSALAFA</sequence>
<comment type="caution">
    <text evidence="5">The sequence shown here is derived from an EMBL/GenBank/DDBJ whole genome shotgun (WGS) entry which is preliminary data.</text>
</comment>
<keyword evidence="3" id="KW-0812">Transmembrane</keyword>
<keyword evidence="1" id="KW-0175">Coiled coil</keyword>
<dbReference type="SUPFAM" id="SSF49879">
    <property type="entry name" value="SMAD/FHA domain"/>
    <property type="match status" value="1"/>
</dbReference>
<dbReference type="Gene3D" id="2.60.200.20">
    <property type="match status" value="1"/>
</dbReference>